<keyword evidence="4" id="KW-1185">Reference proteome</keyword>
<keyword evidence="1" id="KW-0328">Glycosyltransferase</keyword>
<comment type="caution">
    <text evidence="3">The sequence shown here is derived from an EMBL/GenBank/DDBJ whole genome shotgun (WGS) entry which is preliminary data.</text>
</comment>
<dbReference type="Proteomes" id="UP001319200">
    <property type="component" value="Unassembled WGS sequence"/>
</dbReference>
<dbReference type="InterPro" id="IPR051199">
    <property type="entry name" value="LPS_LOS_Heptosyltrfase"/>
</dbReference>
<evidence type="ECO:0000256" key="1">
    <source>
        <dbReference type="ARBA" id="ARBA00022676"/>
    </source>
</evidence>
<evidence type="ECO:0000313" key="3">
    <source>
        <dbReference type="EMBL" id="MBT1698530.1"/>
    </source>
</evidence>
<evidence type="ECO:0000256" key="2">
    <source>
        <dbReference type="ARBA" id="ARBA00022679"/>
    </source>
</evidence>
<dbReference type="GO" id="GO:0008713">
    <property type="term" value="F:ADP-heptose-lipopolysaccharide heptosyltransferase activity"/>
    <property type="evidence" value="ECO:0007669"/>
    <property type="project" value="TreeGrafter"/>
</dbReference>
<dbReference type="SUPFAM" id="SSF53756">
    <property type="entry name" value="UDP-Glycosyltransferase/glycogen phosphorylase"/>
    <property type="match status" value="1"/>
</dbReference>
<proteinExistence type="predicted"/>
<gene>
    <name evidence="3" type="ORF">KK083_16685</name>
</gene>
<dbReference type="Gene3D" id="3.40.50.2000">
    <property type="entry name" value="Glycogen Phosphorylase B"/>
    <property type="match status" value="2"/>
</dbReference>
<dbReference type="AlphaFoldDB" id="A0AAP2GQ29"/>
<organism evidence="3 4">
    <name type="scientific">Chryseosolibacter histidini</name>
    <dbReference type="NCBI Taxonomy" id="2782349"/>
    <lineage>
        <taxon>Bacteria</taxon>
        <taxon>Pseudomonadati</taxon>
        <taxon>Bacteroidota</taxon>
        <taxon>Cytophagia</taxon>
        <taxon>Cytophagales</taxon>
        <taxon>Chryseotaleaceae</taxon>
        <taxon>Chryseosolibacter</taxon>
    </lineage>
</organism>
<dbReference type="InterPro" id="IPR002201">
    <property type="entry name" value="Glyco_trans_9"/>
</dbReference>
<keyword evidence="2" id="KW-0808">Transferase</keyword>
<dbReference type="CDD" id="cd03789">
    <property type="entry name" value="GT9_LPS_heptosyltransferase"/>
    <property type="match status" value="1"/>
</dbReference>
<protein>
    <submittedName>
        <fullName evidence="3">Glycosyltransferase family 9 protein</fullName>
    </submittedName>
</protein>
<dbReference type="Pfam" id="PF01075">
    <property type="entry name" value="Glyco_transf_9"/>
    <property type="match status" value="1"/>
</dbReference>
<evidence type="ECO:0000313" key="4">
    <source>
        <dbReference type="Proteomes" id="UP001319200"/>
    </source>
</evidence>
<name>A0AAP2GQ29_9BACT</name>
<dbReference type="GO" id="GO:0009244">
    <property type="term" value="P:lipopolysaccharide core region biosynthetic process"/>
    <property type="evidence" value="ECO:0007669"/>
    <property type="project" value="TreeGrafter"/>
</dbReference>
<dbReference type="RefSeq" id="WP_254164802.1">
    <property type="nucleotide sequence ID" value="NZ_JAHESF010000015.1"/>
</dbReference>
<reference evidence="3 4" key="1">
    <citation type="submission" date="2021-05" db="EMBL/GenBank/DDBJ databases">
        <title>A Polyphasic approach of four new species of the genus Ohtaekwangia: Ohtaekwangia histidinii sp. nov., Ohtaekwangia cretensis sp. nov., Ohtaekwangia indiensis sp. nov., Ohtaekwangia reichenbachii sp. nov. from diverse environment.</title>
        <authorList>
            <person name="Octaviana S."/>
        </authorList>
    </citation>
    <scope>NUCLEOTIDE SEQUENCE [LARGE SCALE GENOMIC DNA]</scope>
    <source>
        <strain evidence="3 4">PWU4</strain>
    </source>
</reference>
<dbReference type="EMBL" id="JAHESF010000015">
    <property type="protein sequence ID" value="MBT1698530.1"/>
    <property type="molecule type" value="Genomic_DNA"/>
</dbReference>
<dbReference type="GO" id="GO:0005829">
    <property type="term" value="C:cytosol"/>
    <property type="evidence" value="ECO:0007669"/>
    <property type="project" value="TreeGrafter"/>
</dbReference>
<sequence>MKKFYALLPGTIINKPECTLIDMEAEKIQKVAVFRALQLGDMLCIIPAIRALKAALPHASLTLIGLPWQRNFVNRFHHYFDHFIEFPGWPGLPEQSFDPKKVVAFLNHMQDQHYDLVLQMQGNGAITNTMCMLWGAKKVTGLRRPDEYAPDENLFPISGDDEHEVLRFLKLTDVLNIPRQGTFLEFPILEEEIVHFREISSKLELPGKYICIHPGARDPRRRWPAKNFALAGDHLARKGYKIVLTGSEDERSLLEETAAHMHAPVINTIAQLDHVSLGDLASIIGHSRLLISNDTGVSHIAAALRVPSVVIFSPFSNMQRWAPLDISLHHVIPFEQAADPELVIRRAQEQMKAYAGTIT</sequence>
<accession>A0AAP2GQ29</accession>
<dbReference type="PANTHER" id="PTHR30160:SF1">
    <property type="entry name" value="LIPOPOLYSACCHARIDE 1,2-N-ACETYLGLUCOSAMINETRANSFERASE-RELATED"/>
    <property type="match status" value="1"/>
</dbReference>
<dbReference type="PANTHER" id="PTHR30160">
    <property type="entry name" value="TETRAACYLDISACCHARIDE 4'-KINASE-RELATED"/>
    <property type="match status" value="1"/>
</dbReference>